<keyword evidence="5" id="KW-1185">Reference proteome</keyword>
<gene>
    <name evidence="4" type="ORF">A7U60_g5859</name>
</gene>
<dbReference type="OrthoDB" id="189226at2759"/>
<comment type="caution">
    <text evidence="4">The sequence shown here is derived from an EMBL/GenBank/DDBJ whole genome shotgun (WGS) entry which is preliminary data.</text>
</comment>
<evidence type="ECO:0000256" key="1">
    <source>
        <dbReference type="SAM" id="MobiDB-lite"/>
    </source>
</evidence>
<name>A0A9Q5NB62_SANBA</name>
<dbReference type="GO" id="GO:0036149">
    <property type="term" value="P:phosphatidylinositol acyl-chain remodeling"/>
    <property type="evidence" value="ECO:0007669"/>
    <property type="project" value="TreeGrafter"/>
</dbReference>
<keyword evidence="2" id="KW-0472">Membrane</keyword>
<evidence type="ECO:0000259" key="3">
    <source>
        <dbReference type="SMART" id="SM00563"/>
    </source>
</evidence>
<dbReference type="InterPro" id="IPR002123">
    <property type="entry name" value="Plipid/glycerol_acylTrfase"/>
</dbReference>
<dbReference type="GO" id="GO:0016746">
    <property type="term" value="F:acyltransferase activity"/>
    <property type="evidence" value="ECO:0007669"/>
    <property type="project" value="UniProtKB-KW"/>
</dbReference>
<keyword evidence="2" id="KW-0812">Transmembrane</keyword>
<dbReference type="SUPFAM" id="SSF69593">
    <property type="entry name" value="Glycerol-3-phosphate (1)-acyltransferase"/>
    <property type="match status" value="1"/>
</dbReference>
<dbReference type="CDD" id="cd07990">
    <property type="entry name" value="LPLAT_LCLAT1-like"/>
    <property type="match status" value="1"/>
</dbReference>
<proteinExistence type="predicted"/>
<feature type="region of interest" description="Disordered" evidence="1">
    <location>
        <begin position="341"/>
        <end position="365"/>
    </location>
</feature>
<evidence type="ECO:0000313" key="5">
    <source>
        <dbReference type="Proteomes" id="UP000757232"/>
    </source>
</evidence>
<feature type="transmembrane region" description="Helical" evidence="2">
    <location>
        <begin position="55"/>
        <end position="85"/>
    </location>
</feature>
<keyword evidence="4" id="KW-0808">Transferase</keyword>
<dbReference type="PANTHER" id="PTHR10983:SF16">
    <property type="entry name" value="LYSOCARDIOLIPIN ACYLTRANSFERASE 1"/>
    <property type="match status" value="1"/>
</dbReference>
<dbReference type="PANTHER" id="PTHR10983">
    <property type="entry name" value="1-ACYLGLYCEROL-3-PHOSPHATE ACYLTRANSFERASE-RELATED"/>
    <property type="match status" value="1"/>
</dbReference>
<reference evidence="4" key="1">
    <citation type="submission" date="2016-06" db="EMBL/GenBank/DDBJ databases">
        <title>Draft Genome sequence of the fungus Inonotus baumii.</title>
        <authorList>
            <person name="Zhu H."/>
            <person name="Lin W."/>
        </authorList>
    </citation>
    <scope>NUCLEOTIDE SEQUENCE</scope>
    <source>
        <strain evidence="4">821</strain>
    </source>
</reference>
<keyword evidence="2" id="KW-1133">Transmembrane helix</keyword>
<evidence type="ECO:0000313" key="4">
    <source>
        <dbReference type="EMBL" id="OCB87124.1"/>
    </source>
</evidence>
<accession>A0A9Q5NB62</accession>
<feature type="compositionally biased region" description="Low complexity" evidence="1">
    <location>
        <begin position="341"/>
        <end position="353"/>
    </location>
</feature>
<protein>
    <submittedName>
        <fullName evidence="4">Acyltransferase-domain-containing protein</fullName>
    </submittedName>
</protein>
<dbReference type="SMART" id="SM00563">
    <property type="entry name" value="PlsC"/>
    <property type="match status" value="1"/>
</dbReference>
<dbReference type="Pfam" id="PF01553">
    <property type="entry name" value="Acyltransferase"/>
    <property type="match status" value="1"/>
</dbReference>
<sequence>MSLTSSVSNLLLILPSRSHSALRLPSAPPIMAPPSSAPLHMLPIASRPQKTWSQFVHAIISGLVFFVGCVMIHATQLVFVIPLYFIPSTRARKLHDEGVRYTKGAFGKLAVLMCQLFAPTTLRVTFETDGLGAFTPEQIQQIVVRDSSGKVVELRLPPKMVIIANHQIYADWWYAWSFMYFMNMHRNILIVLKKSFKWVPVLGWGMQVFRFIFLARSWAHDKHVLVSHLAKLGRKAHLEDTPLAFLIYPEGTPDMRYTLLPRSTGLHYSLRALAPRIPDLKLLDMTVAYPGIPGGGDGQLYYTIRSIFMDRIAPPTVHIHLRLIDVASTVPVGDLTGANPAVTPPSVSASAKPPAYPTNEKDAAMNGHATPAVSTIEADPPEKERIAFDEWLRALWRSKDEKLEEYYLSDSLSEKEVKNGAVQDDSRKRFNSSAPAIEIPLRLKKPRDVLDAFCFFGPAALGWAWQKVKAG</sequence>
<organism evidence="4 5">
    <name type="scientific">Sanghuangporus baumii</name>
    <name type="common">Phellinus baumii</name>
    <dbReference type="NCBI Taxonomy" id="108892"/>
    <lineage>
        <taxon>Eukaryota</taxon>
        <taxon>Fungi</taxon>
        <taxon>Dikarya</taxon>
        <taxon>Basidiomycota</taxon>
        <taxon>Agaricomycotina</taxon>
        <taxon>Agaricomycetes</taxon>
        <taxon>Hymenochaetales</taxon>
        <taxon>Hymenochaetaceae</taxon>
        <taxon>Sanghuangporus</taxon>
    </lineage>
</organism>
<dbReference type="AlphaFoldDB" id="A0A9Q5NB62"/>
<dbReference type="Proteomes" id="UP000757232">
    <property type="component" value="Unassembled WGS sequence"/>
</dbReference>
<keyword evidence="4" id="KW-0012">Acyltransferase</keyword>
<evidence type="ECO:0000256" key="2">
    <source>
        <dbReference type="SAM" id="Phobius"/>
    </source>
</evidence>
<dbReference type="EMBL" id="LNZH02000195">
    <property type="protein sequence ID" value="OCB87124.1"/>
    <property type="molecule type" value="Genomic_DNA"/>
</dbReference>
<dbReference type="GO" id="GO:0005783">
    <property type="term" value="C:endoplasmic reticulum"/>
    <property type="evidence" value="ECO:0007669"/>
    <property type="project" value="TreeGrafter"/>
</dbReference>
<feature type="domain" description="Phospholipid/glycerol acyltransferase" evidence="3">
    <location>
        <begin position="160"/>
        <end position="290"/>
    </location>
</feature>